<dbReference type="Pfam" id="PF13701">
    <property type="entry name" value="DDE_Tnp_1_4"/>
    <property type="match status" value="1"/>
</dbReference>
<name>A0ABN3QUD7_9ACTN</name>
<gene>
    <name evidence="3" type="ORF">GCM10009863_59860</name>
</gene>
<feature type="region of interest" description="Disordered" evidence="1">
    <location>
        <begin position="98"/>
        <end position="143"/>
    </location>
</feature>
<evidence type="ECO:0000313" key="4">
    <source>
        <dbReference type="Proteomes" id="UP001501447"/>
    </source>
</evidence>
<evidence type="ECO:0000259" key="2">
    <source>
        <dbReference type="Pfam" id="PF13701"/>
    </source>
</evidence>
<comment type="caution">
    <text evidence="3">The sequence shown here is derived from an EMBL/GenBank/DDBJ whole genome shotgun (WGS) entry which is preliminary data.</text>
</comment>
<sequence length="175" mass="19782">MTNLPLHDTAQNQIWLKIIPIAPDLLAWMPLLALIGTARLWEPRRLRLRLFSTAAQLITTGRRRYLRLAGRWPWIDVITDALDRPRLPEPRLTSTFPSLRAAPAHRSRGTRRTPDATAGPSTCPQAPISALNKQKGPVSKLTGPSRKIEVNASWIYACARKRFPVCGWGVRIRLR</sequence>
<evidence type="ECO:0000256" key="1">
    <source>
        <dbReference type="SAM" id="MobiDB-lite"/>
    </source>
</evidence>
<proteinExistence type="predicted"/>
<keyword evidence="4" id="KW-1185">Reference proteome</keyword>
<protein>
    <recommendedName>
        <fullName evidence="2">Transposase DDE domain-containing protein</fullName>
    </recommendedName>
</protein>
<dbReference type="Proteomes" id="UP001501447">
    <property type="component" value="Unassembled WGS sequence"/>
</dbReference>
<evidence type="ECO:0000313" key="3">
    <source>
        <dbReference type="EMBL" id="GAA2635475.1"/>
    </source>
</evidence>
<dbReference type="EMBL" id="BAAARJ010000025">
    <property type="protein sequence ID" value="GAA2635475.1"/>
    <property type="molecule type" value="Genomic_DNA"/>
</dbReference>
<organism evidence="3 4">
    <name type="scientific">Streptomyces axinellae</name>
    <dbReference type="NCBI Taxonomy" id="552788"/>
    <lineage>
        <taxon>Bacteria</taxon>
        <taxon>Bacillati</taxon>
        <taxon>Actinomycetota</taxon>
        <taxon>Actinomycetes</taxon>
        <taxon>Kitasatosporales</taxon>
        <taxon>Streptomycetaceae</taxon>
        <taxon>Streptomyces</taxon>
    </lineage>
</organism>
<reference evidence="4" key="1">
    <citation type="journal article" date="2019" name="Int. J. Syst. Evol. Microbiol.">
        <title>The Global Catalogue of Microorganisms (GCM) 10K type strain sequencing project: providing services to taxonomists for standard genome sequencing and annotation.</title>
        <authorList>
            <consortium name="The Broad Institute Genomics Platform"/>
            <consortium name="The Broad Institute Genome Sequencing Center for Infectious Disease"/>
            <person name="Wu L."/>
            <person name="Ma J."/>
        </authorList>
    </citation>
    <scope>NUCLEOTIDE SEQUENCE [LARGE SCALE GENOMIC DNA]</scope>
    <source>
        <strain evidence="4">JCM 16373</strain>
    </source>
</reference>
<feature type="domain" description="Transposase DDE" evidence="2">
    <location>
        <begin position="2"/>
        <end position="84"/>
    </location>
</feature>
<dbReference type="InterPro" id="IPR025668">
    <property type="entry name" value="Tnp_DDE_dom"/>
</dbReference>
<accession>A0ABN3QUD7</accession>